<accession>A0ABT0QFV7</accession>
<dbReference type="Proteomes" id="UP001165381">
    <property type="component" value="Unassembled WGS sequence"/>
</dbReference>
<keyword evidence="2" id="KW-1185">Reference proteome</keyword>
<organism evidence="1 2">
    <name type="scientific">Jejuia spongiicola</name>
    <dbReference type="NCBI Taxonomy" id="2942207"/>
    <lineage>
        <taxon>Bacteria</taxon>
        <taxon>Pseudomonadati</taxon>
        <taxon>Bacteroidota</taxon>
        <taxon>Flavobacteriia</taxon>
        <taxon>Flavobacteriales</taxon>
        <taxon>Flavobacteriaceae</taxon>
        <taxon>Jejuia</taxon>
    </lineage>
</organism>
<evidence type="ECO:0000313" key="1">
    <source>
        <dbReference type="EMBL" id="MCL6295866.1"/>
    </source>
</evidence>
<name>A0ABT0QFV7_9FLAO</name>
<protein>
    <recommendedName>
        <fullName evidence="3">STAS/SEC14 domain-containing protein</fullName>
    </recommendedName>
</protein>
<dbReference type="RefSeq" id="WP_249973430.1">
    <property type="nucleotide sequence ID" value="NZ_JAMFLZ010000005.1"/>
</dbReference>
<sequence length="138" mass="15808">MSITESALYSKAKSIKAIELGNLYFFENFLIAEFNEGVNISFDNFHEAKALIKEHYGKSNFGFIGNRINSYSILISDAPLFNEAFKNLTAYATVTYSSFAEKVFDVENHFFEFNKKNFTSLFEAIKWVMKSLQEEASS</sequence>
<reference evidence="1" key="1">
    <citation type="submission" date="2022-05" db="EMBL/GenBank/DDBJ databases">
        <authorList>
            <person name="Park J.-S."/>
        </authorList>
    </citation>
    <scope>NUCLEOTIDE SEQUENCE</scope>
    <source>
        <strain evidence="1">2012CJ34-3</strain>
    </source>
</reference>
<dbReference type="EMBL" id="JAMFLZ010000005">
    <property type="protein sequence ID" value="MCL6295866.1"/>
    <property type="molecule type" value="Genomic_DNA"/>
</dbReference>
<gene>
    <name evidence="1" type="ORF">M3P09_12725</name>
</gene>
<proteinExistence type="predicted"/>
<evidence type="ECO:0008006" key="3">
    <source>
        <dbReference type="Google" id="ProtNLM"/>
    </source>
</evidence>
<comment type="caution">
    <text evidence="1">The sequence shown here is derived from an EMBL/GenBank/DDBJ whole genome shotgun (WGS) entry which is preliminary data.</text>
</comment>
<evidence type="ECO:0000313" key="2">
    <source>
        <dbReference type="Proteomes" id="UP001165381"/>
    </source>
</evidence>